<protein>
    <submittedName>
        <fullName evidence="1">Uncharacterized protein</fullName>
    </submittedName>
</protein>
<dbReference type="Proteomes" id="UP000653411">
    <property type="component" value="Unassembled WGS sequence"/>
</dbReference>
<gene>
    <name evidence="1" type="ORF">GCM10011578_088710</name>
</gene>
<proteinExistence type="predicted"/>
<keyword evidence="2" id="KW-1185">Reference proteome</keyword>
<sequence>MLKTYAVVVTPQNHPPALIGPFIAESNAKRYAGRIAAFESRRTTSEVEAFVAVAHPGREYLDPRVPTDPWTLGRLIDQEEDQDVFPSLYARLHAQLGGDVAEDVWSRATGWGGNETSGREQLLASAEDWRTQRLGAALALKRIAVELWNDGMENVQDIRRATGLSRTTVYEALRGAGIDPAARDAEQ</sequence>
<organism evidence="1 2">
    <name type="scientific">Streptomyces fuscichromogenes</name>
    <dbReference type="NCBI Taxonomy" id="1324013"/>
    <lineage>
        <taxon>Bacteria</taxon>
        <taxon>Bacillati</taxon>
        <taxon>Actinomycetota</taxon>
        <taxon>Actinomycetes</taxon>
        <taxon>Kitasatosporales</taxon>
        <taxon>Streptomycetaceae</taxon>
        <taxon>Streptomyces</taxon>
    </lineage>
</organism>
<dbReference type="EMBL" id="BMML01000033">
    <property type="protein sequence ID" value="GGN40941.1"/>
    <property type="molecule type" value="Genomic_DNA"/>
</dbReference>
<dbReference type="AlphaFoldDB" id="A0A917XML1"/>
<accession>A0A917XML1</accession>
<comment type="caution">
    <text evidence="1">The sequence shown here is derived from an EMBL/GenBank/DDBJ whole genome shotgun (WGS) entry which is preliminary data.</text>
</comment>
<name>A0A917XML1_9ACTN</name>
<reference evidence="1" key="2">
    <citation type="submission" date="2020-09" db="EMBL/GenBank/DDBJ databases">
        <authorList>
            <person name="Sun Q."/>
            <person name="Zhou Y."/>
        </authorList>
    </citation>
    <scope>NUCLEOTIDE SEQUENCE</scope>
    <source>
        <strain evidence="1">CGMCC 4.7110</strain>
    </source>
</reference>
<evidence type="ECO:0000313" key="1">
    <source>
        <dbReference type="EMBL" id="GGN40941.1"/>
    </source>
</evidence>
<dbReference type="RefSeq" id="WP_189268639.1">
    <property type="nucleotide sequence ID" value="NZ_BMML01000033.1"/>
</dbReference>
<reference evidence="1" key="1">
    <citation type="journal article" date="2014" name="Int. J. Syst. Evol. Microbiol.">
        <title>Complete genome sequence of Corynebacterium casei LMG S-19264T (=DSM 44701T), isolated from a smear-ripened cheese.</title>
        <authorList>
            <consortium name="US DOE Joint Genome Institute (JGI-PGF)"/>
            <person name="Walter F."/>
            <person name="Albersmeier A."/>
            <person name="Kalinowski J."/>
            <person name="Ruckert C."/>
        </authorList>
    </citation>
    <scope>NUCLEOTIDE SEQUENCE</scope>
    <source>
        <strain evidence="1">CGMCC 4.7110</strain>
    </source>
</reference>
<evidence type="ECO:0000313" key="2">
    <source>
        <dbReference type="Proteomes" id="UP000653411"/>
    </source>
</evidence>